<evidence type="ECO:0000313" key="1">
    <source>
        <dbReference type="EMBL" id="MBX20266.1"/>
    </source>
</evidence>
<accession>A0A2P2LQM9</accession>
<reference evidence="1" key="1">
    <citation type="submission" date="2018-02" db="EMBL/GenBank/DDBJ databases">
        <title>Rhizophora mucronata_Transcriptome.</title>
        <authorList>
            <person name="Meera S.P."/>
            <person name="Sreeshan A."/>
            <person name="Augustine A."/>
        </authorList>
    </citation>
    <scope>NUCLEOTIDE SEQUENCE</scope>
    <source>
        <tissue evidence="1">Leaf</tissue>
    </source>
</reference>
<dbReference type="AlphaFoldDB" id="A0A2P2LQM9"/>
<name>A0A2P2LQM9_RHIMU</name>
<protein>
    <submittedName>
        <fullName evidence="1">Putative E3 ubiquitin-protein ligase ARI7 isoform X2</fullName>
    </submittedName>
</protein>
<proteinExistence type="predicted"/>
<dbReference type="EMBL" id="GGEC01039782">
    <property type="protein sequence ID" value="MBX20266.1"/>
    <property type="molecule type" value="Transcribed_RNA"/>
</dbReference>
<sequence length="59" mass="6890">MHMDIIYLSMNMPRDNSLSICKVRQSLDWKGFINVQKRNCNSSSLLMVHQENLMSSEQS</sequence>
<organism evidence="1">
    <name type="scientific">Rhizophora mucronata</name>
    <name type="common">Asiatic mangrove</name>
    <dbReference type="NCBI Taxonomy" id="61149"/>
    <lineage>
        <taxon>Eukaryota</taxon>
        <taxon>Viridiplantae</taxon>
        <taxon>Streptophyta</taxon>
        <taxon>Embryophyta</taxon>
        <taxon>Tracheophyta</taxon>
        <taxon>Spermatophyta</taxon>
        <taxon>Magnoliopsida</taxon>
        <taxon>eudicotyledons</taxon>
        <taxon>Gunneridae</taxon>
        <taxon>Pentapetalae</taxon>
        <taxon>rosids</taxon>
        <taxon>fabids</taxon>
        <taxon>Malpighiales</taxon>
        <taxon>Rhizophoraceae</taxon>
        <taxon>Rhizophora</taxon>
    </lineage>
</organism>